<sequence length="184" mass="20437">MTALRQRLPFSNDEDRVNESEFRVLDEEEQEEVIDTLRAQDAESNKLLVVLMRAVIGSSILLHVIYLVRNENPINAFLAPTPPIPYTHLFSAINLAALANLLAKTWHAHPALQHVPLAPHILMYATAAAAPVFCLVRGSGLTDVVWWSVALVTVGFQHLLHRSIASVETEIEKLESLKYNAKGA</sequence>
<evidence type="ECO:0000313" key="1">
    <source>
        <dbReference type="EMBL" id="KAI0050395.1"/>
    </source>
</evidence>
<organism evidence="1 2">
    <name type="scientific">Auriscalpium vulgare</name>
    <dbReference type="NCBI Taxonomy" id="40419"/>
    <lineage>
        <taxon>Eukaryota</taxon>
        <taxon>Fungi</taxon>
        <taxon>Dikarya</taxon>
        <taxon>Basidiomycota</taxon>
        <taxon>Agaricomycotina</taxon>
        <taxon>Agaricomycetes</taxon>
        <taxon>Russulales</taxon>
        <taxon>Auriscalpiaceae</taxon>
        <taxon>Auriscalpium</taxon>
    </lineage>
</organism>
<keyword evidence="2" id="KW-1185">Reference proteome</keyword>
<protein>
    <submittedName>
        <fullName evidence="1">Uncharacterized protein</fullName>
    </submittedName>
</protein>
<gene>
    <name evidence="1" type="ORF">FA95DRAFT_622209</name>
</gene>
<proteinExistence type="predicted"/>
<name>A0ACB8S312_9AGAM</name>
<reference evidence="1" key="2">
    <citation type="journal article" date="2022" name="New Phytol.">
        <title>Evolutionary transition to the ectomycorrhizal habit in the genomes of a hyperdiverse lineage of mushroom-forming fungi.</title>
        <authorList>
            <person name="Looney B."/>
            <person name="Miyauchi S."/>
            <person name="Morin E."/>
            <person name="Drula E."/>
            <person name="Courty P.E."/>
            <person name="Kohler A."/>
            <person name="Kuo A."/>
            <person name="LaButti K."/>
            <person name="Pangilinan J."/>
            <person name="Lipzen A."/>
            <person name="Riley R."/>
            <person name="Andreopoulos W."/>
            <person name="He G."/>
            <person name="Johnson J."/>
            <person name="Nolan M."/>
            <person name="Tritt A."/>
            <person name="Barry K.W."/>
            <person name="Grigoriev I.V."/>
            <person name="Nagy L.G."/>
            <person name="Hibbett D."/>
            <person name="Henrissat B."/>
            <person name="Matheny P.B."/>
            <person name="Labbe J."/>
            <person name="Martin F.M."/>
        </authorList>
    </citation>
    <scope>NUCLEOTIDE SEQUENCE</scope>
    <source>
        <strain evidence="1">FP105234-sp</strain>
    </source>
</reference>
<comment type="caution">
    <text evidence="1">The sequence shown here is derived from an EMBL/GenBank/DDBJ whole genome shotgun (WGS) entry which is preliminary data.</text>
</comment>
<dbReference type="Proteomes" id="UP000814033">
    <property type="component" value="Unassembled WGS sequence"/>
</dbReference>
<accession>A0ACB8S312</accession>
<reference evidence="1" key="1">
    <citation type="submission" date="2021-02" db="EMBL/GenBank/DDBJ databases">
        <authorList>
            <consortium name="DOE Joint Genome Institute"/>
            <person name="Ahrendt S."/>
            <person name="Looney B.P."/>
            <person name="Miyauchi S."/>
            <person name="Morin E."/>
            <person name="Drula E."/>
            <person name="Courty P.E."/>
            <person name="Chicoki N."/>
            <person name="Fauchery L."/>
            <person name="Kohler A."/>
            <person name="Kuo A."/>
            <person name="Labutti K."/>
            <person name="Pangilinan J."/>
            <person name="Lipzen A."/>
            <person name="Riley R."/>
            <person name="Andreopoulos W."/>
            <person name="He G."/>
            <person name="Johnson J."/>
            <person name="Barry K.W."/>
            <person name="Grigoriev I.V."/>
            <person name="Nagy L."/>
            <person name="Hibbett D."/>
            <person name="Henrissat B."/>
            <person name="Matheny P.B."/>
            <person name="Labbe J."/>
            <person name="Martin F."/>
        </authorList>
    </citation>
    <scope>NUCLEOTIDE SEQUENCE</scope>
    <source>
        <strain evidence="1">FP105234-sp</strain>
    </source>
</reference>
<dbReference type="EMBL" id="MU275862">
    <property type="protein sequence ID" value="KAI0050395.1"/>
    <property type="molecule type" value="Genomic_DNA"/>
</dbReference>
<evidence type="ECO:0000313" key="2">
    <source>
        <dbReference type="Proteomes" id="UP000814033"/>
    </source>
</evidence>